<evidence type="ECO:0000256" key="4">
    <source>
        <dbReference type="ARBA" id="ARBA00022448"/>
    </source>
</evidence>
<geneLocation type="mitochondrion" evidence="14"/>
<keyword evidence="7 12" id="KW-0375">Hydrogen ion transport</keyword>
<evidence type="ECO:0000256" key="12">
    <source>
        <dbReference type="RuleBase" id="RU003661"/>
    </source>
</evidence>
<name>A0A343ET83_9CUCU</name>
<evidence type="ECO:0000256" key="7">
    <source>
        <dbReference type="ARBA" id="ARBA00022781"/>
    </source>
</evidence>
<dbReference type="GO" id="GO:0045259">
    <property type="term" value="C:proton-transporting ATP synthase complex"/>
    <property type="evidence" value="ECO:0007669"/>
    <property type="project" value="UniProtKB-KW"/>
</dbReference>
<keyword evidence="4 12" id="KW-0813">Transport</keyword>
<accession>A0A343ET83</accession>
<evidence type="ECO:0000256" key="9">
    <source>
        <dbReference type="ARBA" id="ARBA00023065"/>
    </source>
</evidence>
<reference evidence="14" key="1">
    <citation type="submission" date="2017-03" db="EMBL/GenBank/DDBJ databases">
        <title>The mitochondrial genome sequencing and phylogenetic analysis of Cerambycidae species(Insecta: Coleoptera).</title>
        <authorList>
            <person name="Yang J."/>
        </authorList>
    </citation>
    <scope>NUCLEOTIDE SEQUENCE</scope>
</reference>
<evidence type="ECO:0000256" key="8">
    <source>
        <dbReference type="ARBA" id="ARBA00022989"/>
    </source>
</evidence>
<keyword evidence="11 13" id="KW-0472">Membrane</keyword>
<organism evidence="14">
    <name type="scientific">Olenecamptus subobliteratus</name>
    <dbReference type="NCBI Taxonomy" id="2021000"/>
    <lineage>
        <taxon>Eukaryota</taxon>
        <taxon>Metazoa</taxon>
        <taxon>Ecdysozoa</taxon>
        <taxon>Arthropoda</taxon>
        <taxon>Hexapoda</taxon>
        <taxon>Insecta</taxon>
        <taxon>Pterygota</taxon>
        <taxon>Neoptera</taxon>
        <taxon>Endopterygota</taxon>
        <taxon>Coleoptera</taxon>
        <taxon>Polyphaga</taxon>
        <taxon>Cucujiformia</taxon>
        <taxon>Chrysomeloidea</taxon>
        <taxon>Cerambycidae</taxon>
        <taxon>Lamiinae</taxon>
        <taxon>Dorcaschematini</taxon>
        <taxon>Olenecamptus</taxon>
    </lineage>
</organism>
<dbReference type="AlphaFoldDB" id="A0A343ET83"/>
<evidence type="ECO:0000256" key="1">
    <source>
        <dbReference type="ARBA" id="ARBA00004304"/>
    </source>
</evidence>
<keyword evidence="9 12" id="KW-0406">Ion transport</keyword>
<comment type="subunit">
    <text evidence="3">F-type ATPases have 2 components, CF(1) - the catalytic core - and CF(0) - the membrane proton channel.</text>
</comment>
<keyword evidence="5 12" id="KW-0138">CF(0)</keyword>
<dbReference type="GO" id="GO:0015986">
    <property type="term" value="P:proton motive force-driven ATP synthesis"/>
    <property type="evidence" value="ECO:0007669"/>
    <property type="project" value="InterPro"/>
</dbReference>
<feature type="transmembrane region" description="Helical" evidence="13">
    <location>
        <begin position="12"/>
        <end position="31"/>
    </location>
</feature>
<keyword evidence="10 12" id="KW-0496">Mitochondrion</keyword>
<dbReference type="Pfam" id="PF00895">
    <property type="entry name" value="ATP-synt_8"/>
    <property type="match status" value="1"/>
</dbReference>
<evidence type="ECO:0000256" key="10">
    <source>
        <dbReference type="ARBA" id="ARBA00023128"/>
    </source>
</evidence>
<evidence type="ECO:0000256" key="13">
    <source>
        <dbReference type="SAM" id="Phobius"/>
    </source>
</evidence>
<dbReference type="EMBL" id="KY796054">
    <property type="protein sequence ID" value="ASM41825.1"/>
    <property type="molecule type" value="Genomic_DNA"/>
</dbReference>
<dbReference type="InterPro" id="IPR001421">
    <property type="entry name" value="ATP8_metazoa"/>
</dbReference>
<evidence type="ECO:0000256" key="5">
    <source>
        <dbReference type="ARBA" id="ARBA00022547"/>
    </source>
</evidence>
<evidence type="ECO:0000256" key="3">
    <source>
        <dbReference type="ARBA" id="ARBA00011291"/>
    </source>
</evidence>
<evidence type="ECO:0000256" key="11">
    <source>
        <dbReference type="ARBA" id="ARBA00023136"/>
    </source>
</evidence>
<dbReference type="GO" id="GO:0031966">
    <property type="term" value="C:mitochondrial membrane"/>
    <property type="evidence" value="ECO:0007669"/>
    <property type="project" value="UniProtKB-SubCell"/>
</dbReference>
<evidence type="ECO:0000313" key="14">
    <source>
        <dbReference type="EMBL" id="ASM41825.1"/>
    </source>
</evidence>
<keyword evidence="8 13" id="KW-1133">Transmembrane helix</keyword>
<protein>
    <recommendedName>
        <fullName evidence="12">ATP synthase complex subunit 8</fullName>
    </recommendedName>
</protein>
<gene>
    <name evidence="14" type="primary">ATP8</name>
</gene>
<dbReference type="GO" id="GO:0015078">
    <property type="term" value="F:proton transmembrane transporter activity"/>
    <property type="evidence" value="ECO:0007669"/>
    <property type="project" value="InterPro"/>
</dbReference>
<sequence length="51" mass="6417">MPQMAPLSWLTLFIYFISIFFLFNIINFYMFNYTFKTTKKISTKINYNWKW</sequence>
<comment type="subcellular location">
    <subcellularLocation>
        <location evidence="1 12">Mitochondrion membrane</location>
        <topology evidence="1 12">Single-pass membrane protein</topology>
    </subcellularLocation>
</comment>
<proteinExistence type="inferred from homology"/>
<evidence type="ECO:0000256" key="2">
    <source>
        <dbReference type="ARBA" id="ARBA00008892"/>
    </source>
</evidence>
<keyword evidence="6 12" id="KW-0812">Transmembrane</keyword>
<comment type="similarity">
    <text evidence="2 12">Belongs to the ATPase protein 8 family.</text>
</comment>
<evidence type="ECO:0000256" key="6">
    <source>
        <dbReference type="ARBA" id="ARBA00022692"/>
    </source>
</evidence>